<feature type="binding site" evidence="11">
    <location>
        <position position="54"/>
    </location>
    <ligand>
        <name>FAD</name>
        <dbReference type="ChEBI" id="CHEBI:57692"/>
    </ligand>
</feature>
<dbReference type="EC" id="1.8.1.7" evidence="14"/>
<dbReference type="PRINTS" id="PR00411">
    <property type="entry name" value="PNDRDTASEI"/>
</dbReference>
<evidence type="ECO:0000256" key="4">
    <source>
        <dbReference type="ARBA" id="ARBA00022827"/>
    </source>
</evidence>
<keyword evidence="11" id="KW-0520">NAD</keyword>
<comment type="function">
    <text evidence="14">Catalyzes the reduction of glutathione disulfide (GSSG) to reduced glutathione (GSH).</text>
</comment>
<dbReference type="STRING" id="1280953.HOC_11643"/>
<evidence type="ECO:0000256" key="5">
    <source>
        <dbReference type="ARBA" id="ARBA00022857"/>
    </source>
</evidence>
<evidence type="ECO:0000256" key="11">
    <source>
        <dbReference type="PIRSR" id="PIRSR000350-3"/>
    </source>
</evidence>
<dbReference type="GO" id="GO:0050661">
    <property type="term" value="F:NADP binding"/>
    <property type="evidence" value="ECO:0007669"/>
    <property type="project" value="InterPro"/>
</dbReference>
<dbReference type="InterPro" id="IPR006324">
    <property type="entry name" value="GSHR"/>
</dbReference>
<dbReference type="Pfam" id="PF07992">
    <property type="entry name" value="Pyr_redox_2"/>
    <property type="match status" value="1"/>
</dbReference>
<keyword evidence="6 13" id="KW-0560">Oxidoreductase</keyword>
<evidence type="ECO:0000256" key="12">
    <source>
        <dbReference type="PIRSR" id="PIRSR000350-4"/>
    </source>
</evidence>
<feature type="disulfide bond" description="Redox-active" evidence="12">
    <location>
        <begin position="45"/>
        <end position="50"/>
    </location>
</feature>
<dbReference type="InterPro" id="IPR001100">
    <property type="entry name" value="Pyr_nuc-diS_OxRdtase"/>
</dbReference>
<accession>A0A059G653</accession>
<dbReference type="InterPro" id="IPR016156">
    <property type="entry name" value="FAD/NAD-linked_Rdtase_dimer_sf"/>
</dbReference>
<dbReference type="SUPFAM" id="SSF55424">
    <property type="entry name" value="FAD/NAD-linked reductases, dimerisation (C-terminal) domain"/>
    <property type="match status" value="1"/>
</dbReference>
<sequence>MADTSYDYDLFVIGGGSGGVRAARLAALTGAKVAVAEEYRMGGTCVIRGCVPKKFMVYASGYGKHIEHAKGYGWSVGDVSYDHAVFASAMHAEVDRLSGIYHRNLANSGVEIFEERAEFVDANTLRLKASGRTITAAKILIAVGGRPWMPSPDELPGVEHAITSNEIFDLETLPKHLVIAGGGYIAVEFAHVFAGLGVKTCLVYRGDTVLRGFDEDVRMAVHEGLKEAGVRVITQTVFEKIEKVEGEDLPLCVHLKNGHNINADVVMMAVGRRPNTESLGLEAAGVAVSDGGAVIVDEWSKTNIPSIWAVGDVTDRVALTPVAIREGHAFAETEFYDKPWHFDHSDIPTAVFTQPEVGTVGMTEADARKKYGNVDIYKTRFRPMKNMLNGDTSRVLMKLVVKPDDERVLGVHIVGDDAAEMIQAVGIAIKMGVTKPDFDRTCALHPSVAEELVTMRQKWVPEVTSNS</sequence>
<comment type="caution">
    <text evidence="17">The sequence shown here is derived from an EMBL/GenBank/DDBJ whole genome shotgun (WGS) entry which is preliminary data.</text>
</comment>
<dbReference type="OrthoDB" id="7622990at2"/>
<dbReference type="PANTHER" id="PTHR42737:SF2">
    <property type="entry name" value="GLUTATHIONE REDUCTASE"/>
    <property type="match status" value="1"/>
</dbReference>
<dbReference type="PIRSF" id="PIRSF000350">
    <property type="entry name" value="Mercury_reductase_MerA"/>
    <property type="match status" value="1"/>
</dbReference>
<dbReference type="NCBIfam" id="NF004776">
    <property type="entry name" value="PRK06116.1"/>
    <property type="match status" value="1"/>
</dbReference>
<dbReference type="Gene3D" id="3.50.50.60">
    <property type="entry name" value="FAD/NAD(P)-binding domain"/>
    <property type="match status" value="2"/>
</dbReference>
<evidence type="ECO:0000256" key="7">
    <source>
        <dbReference type="ARBA" id="ARBA00023157"/>
    </source>
</evidence>
<evidence type="ECO:0000256" key="9">
    <source>
        <dbReference type="ARBA" id="ARBA00049142"/>
    </source>
</evidence>
<dbReference type="GO" id="GO:0006749">
    <property type="term" value="P:glutathione metabolic process"/>
    <property type="evidence" value="ECO:0007669"/>
    <property type="project" value="InterPro"/>
</dbReference>
<keyword evidence="3 13" id="KW-0285">Flavoprotein</keyword>
<comment type="subunit">
    <text evidence="2">Homodimer.</text>
</comment>
<dbReference type="NCBIfam" id="TIGR01424">
    <property type="entry name" value="gluta_reduc_2"/>
    <property type="match status" value="1"/>
</dbReference>
<dbReference type="PANTHER" id="PTHR42737">
    <property type="entry name" value="GLUTATHIONE REDUCTASE"/>
    <property type="match status" value="1"/>
</dbReference>
<dbReference type="EMBL" id="ARYL01000016">
    <property type="protein sequence ID" value="KDA02214.1"/>
    <property type="molecule type" value="Genomic_DNA"/>
</dbReference>
<feature type="active site" description="Proton acceptor" evidence="10">
    <location>
        <position position="445"/>
    </location>
</feature>
<evidence type="ECO:0000256" key="14">
    <source>
        <dbReference type="RuleBase" id="RU365040"/>
    </source>
</evidence>
<evidence type="ECO:0000256" key="3">
    <source>
        <dbReference type="ARBA" id="ARBA00022630"/>
    </source>
</evidence>
<dbReference type="GO" id="GO:0045454">
    <property type="term" value="P:cell redox homeostasis"/>
    <property type="evidence" value="ECO:0007669"/>
    <property type="project" value="InterPro"/>
</dbReference>
<evidence type="ECO:0000256" key="13">
    <source>
        <dbReference type="RuleBase" id="RU003691"/>
    </source>
</evidence>
<dbReference type="eggNOG" id="COG1249">
    <property type="taxonomic scope" value="Bacteria"/>
</dbReference>
<protein>
    <recommendedName>
        <fullName evidence="14">Glutathione reductase</fullName>
        <shortName evidence="14">GRase</shortName>
        <ecNumber evidence="14">1.8.1.7</ecNumber>
    </recommendedName>
</protein>
<dbReference type="PRINTS" id="PR00368">
    <property type="entry name" value="FADPNR"/>
</dbReference>
<dbReference type="InterPro" id="IPR046952">
    <property type="entry name" value="GSHR/TRXR-like"/>
</dbReference>
<keyword evidence="11" id="KW-0547">Nucleotide-binding</keyword>
<feature type="binding site" evidence="11">
    <location>
        <position position="271"/>
    </location>
    <ligand>
        <name>NAD(+)</name>
        <dbReference type="ChEBI" id="CHEBI:57540"/>
    </ligand>
</feature>
<evidence type="ECO:0000256" key="1">
    <source>
        <dbReference type="ARBA" id="ARBA00007532"/>
    </source>
</evidence>
<gene>
    <name evidence="17" type="ORF">HOC_11643</name>
</gene>
<feature type="domain" description="Pyridine nucleotide-disulphide oxidoreductase dimerisation" evidence="15">
    <location>
        <begin position="347"/>
        <end position="455"/>
    </location>
</feature>
<evidence type="ECO:0000259" key="16">
    <source>
        <dbReference type="Pfam" id="PF07992"/>
    </source>
</evidence>
<evidence type="ECO:0000256" key="8">
    <source>
        <dbReference type="ARBA" id="ARBA00023284"/>
    </source>
</evidence>
<keyword evidence="8 13" id="KW-0676">Redox-active center</keyword>
<dbReference type="Proteomes" id="UP000024942">
    <property type="component" value="Unassembled WGS sequence"/>
</dbReference>
<evidence type="ECO:0000259" key="15">
    <source>
        <dbReference type="Pfam" id="PF02852"/>
    </source>
</evidence>
<evidence type="ECO:0000256" key="10">
    <source>
        <dbReference type="PIRSR" id="PIRSR000350-2"/>
    </source>
</evidence>
<dbReference type="PROSITE" id="PS00076">
    <property type="entry name" value="PYRIDINE_REDOX_1"/>
    <property type="match status" value="1"/>
</dbReference>
<keyword evidence="5 14" id="KW-0521">NADP</keyword>
<organism evidence="17 18">
    <name type="scientific">Hyphomonas oceanitis SCH89</name>
    <dbReference type="NCBI Taxonomy" id="1280953"/>
    <lineage>
        <taxon>Bacteria</taxon>
        <taxon>Pseudomonadati</taxon>
        <taxon>Pseudomonadota</taxon>
        <taxon>Alphaproteobacteria</taxon>
        <taxon>Hyphomonadales</taxon>
        <taxon>Hyphomonadaceae</taxon>
        <taxon>Hyphomonas</taxon>
    </lineage>
</organism>
<evidence type="ECO:0000256" key="2">
    <source>
        <dbReference type="ARBA" id="ARBA00011738"/>
    </source>
</evidence>
<dbReference type="Pfam" id="PF02852">
    <property type="entry name" value="Pyr_redox_dim"/>
    <property type="match status" value="1"/>
</dbReference>
<reference evidence="17 18" key="1">
    <citation type="journal article" date="2014" name="Antonie Van Leeuwenhoek">
        <title>Hyphomonas beringensis sp. nov. and Hyphomonas chukchiensis sp. nov., isolated from surface seawater of the Bering Sea and Chukchi Sea.</title>
        <authorList>
            <person name="Li C."/>
            <person name="Lai Q."/>
            <person name="Li G."/>
            <person name="Dong C."/>
            <person name="Wang J."/>
            <person name="Liao Y."/>
            <person name="Shao Z."/>
        </authorList>
    </citation>
    <scope>NUCLEOTIDE SEQUENCE [LARGE SCALE GENOMIC DNA]</scope>
    <source>
        <strain evidence="17 18">SCH89</strain>
    </source>
</reference>
<dbReference type="InterPro" id="IPR023753">
    <property type="entry name" value="FAD/NAD-binding_dom"/>
</dbReference>
<dbReference type="RefSeq" id="WP_035538705.1">
    <property type="nucleotide sequence ID" value="NZ_ARYL01000016.1"/>
</dbReference>
<dbReference type="InterPro" id="IPR004099">
    <property type="entry name" value="Pyr_nucl-diS_OxRdtase_dimer"/>
</dbReference>
<dbReference type="GO" id="GO:0050660">
    <property type="term" value="F:flavin adenine dinucleotide binding"/>
    <property type="evidence" value="ECO:0007669"/>
    <property type="project" value="InterPro"/>
</dbReference>
<dbReference type="AlphaFoldDB" id="A0A059G653"/>
<dbReference type="GO" id="GO:0005829">
    <property type="term" value="C:cytosol"/>
    <property type="evidence" value="ECO:0007669"/>
    <property type="project" value="TreeGrafter"/>
</dbReference>
<feature type="domain" description="FAD/NAD(P)-binding" evidence="16">
    <location>
        <begin position="8"/>
        <end position="327"/>
    </location>
</feature>
<name>A0A059G653_9PROT</name>
<keyword evidence="18" id="KW-1185">Reference proteome</keyword>
<comment type="catalytic activity">
    <reaction evidence="9 14">
        <text>2 glutathione + NADP(+) = glutathione disulfide + NADPH + H(+)</text>
        <dbReference type="Rhea" id="RHEA:11740"/>
        <dbReference type="ChEBI" id="CHEBI:15378"/>
        <dbReference type="ChEBI" id="CHEBI:57783"/>
        <dbReference type="ChEBI" id="CHEBI:57925"/>
        <dbReference type="ChEBI" id="CHEBI:58297"/>
        <dbReference type="ChEBI" id="CHEBI:58349"/>
        <dbReference type="EC" id="1.8.1.7"/>
    </reaction>
</comment>
<keyword evidence="4 11" id="KW-0274">FAD</keyword>
<evidence type="ECO:0000313" key="18">
    <source>
        <dbReference type="Proteomes" id="UP000024942"/>
    </source>
</evidence>
<dbReference type="Gene3D" id="3.30.390.30">
    <property type="match status" value="1"/>
</dbReference>
<dbReference type="GO" id="GO:0004362">
    <property type="term" value="F:glutathione-disulfide reductase (NADPH) activity"/>
    <property type="evidence" value="ECO:0007669"/>
    <property type="project" value="UniProtKB-EC"/>
</dbReference>
<dbReference type="InterPro" id="IPR036188">
    <property type="entry name" value="FAD/NAD-bd_sf"/>
</dbReference>
<feature type="binding site" evidence="11">
    <location>
        <begin position="181"/>
        <end position="188"/>
    </location>
    <ligand>
        <name>NAD(+)</name>
        <dbReference type="ChEBI" id="CHEBI:57540"/>
    </ligand>
</feature>
<dbReference type="SUPFAM" id="SSF51905">
    <property type="entry name" value="FAD/NAD(P)-binding domain"/>
    <property type="match status" value="1"/>
</dbReference>
<evidence type="ECO:0000256" key="6">
    <source>
        <dbReference type="ARBA" id="ARBA00023002"/>
    </source>
</evidence>
<feature type="binding site" evidence="11">
    <location>
        <position position="312"/>
    </location>
    <ligand>
        <name>FAD</name>
        <dbReference type="ChEBI" id="CHEBI:57692"/>
    </ligand>
</feature>
<dbReference type="PATRIC" id="fig|1280953.3.peg.2348"/>
<comment type="cofactor">
    <cofactor evidence="11">
        <name>FAD</name>
        <dbReference type="ChEBI" id="CHEBI:57692"/>
    </cofactor>
    <text evidence="11">Binds 1 FAD per subunit.</text>
</comment>
<dbReference type="GO" id="GO:0034599">
    <property type="term" value="P:cellular response to oxidative stress"/>
    <property type="evidence" value="ECO:0007669"/>
    <property type="project" value="TreeGrafter"/>
</dbReference>
<proteinExistence type="inferred from homology"/>
<evidence type="ECO:0000313" key="17">
    <source>
        <dbReference type="EMBL" id="KDA02214.1"/>
    </source>
</evidence>
<dbReference type="InterPro" id="IPR012999">
    <property type="entry name" value="Pyr_OxRdtase_I_AS"/>
</dbReference>
<comment type="similarity">
    <text evidence="1 13">Belongs to the class-I pyridine nucleotide-disulfide oxidoreductase family.</text>
</comment>
<keyword evidence="7" id="KW-1015">Disulfide bond</keyword>